<accession>A0A3E3E080</accession>
<name>A0A3E3E080_9FIRM</name>
<dbReference type="AlphaFoldDB" id="A0A3E3E080"/>
<dbReference type="NCBIfam" id="TIGR03057">
    <property type="entry name" value="xxxLxxG_by_4"/>
    <property type="match status" value="3"/>
</dbReference>
<protein>
    <submittedName>
        <fullName evidence="2">Uncharacterized protein</fullName>
    </submittedName>
</protein>
<evidence type="ECO:0000313" key="3">
    <source>
        <dbReference type="Proteomes" id="UP000261212"/>
    </source>
</evidence>
<feature type="chain" id="PRO_5017719086" evidence="1">
    <location>
        <begin position="28"/>
        <end position="556"/>
    </location>
</feature>
<evidence type="ECO:0000313" key="2">
    <source>
        <dbReference type="EMBL" id="RGD74893.1"/>
    </source>
</evidence>
<sequence>MKNKNKIIAGALSSLLVISAFTPSIFAKSSKVTKEESVYVIADQNGNINKKIVSDTLKNTNKGEKIEDKSSLSDIKNIKGNETFNKTFSKVVWNSEGKDITYQGTSNKKLPISVKLSYYLNGEKVSAEDIAHKSGKLKIRFDYKNTTFNNSPFMIVSGMIMDSKKVSNVKVTNGKAVDEGNNTLIMGYGFPGMDESLSMKGVDIPSYLEVSADVKDFTFDGSMSYATNELFNDIDLTDVDSLMDLTNSLSKLSNASNSLVEGSDELYKGITTLVDKSGTLTTGVDKLNKGAKKLSEGSKQLKTGATDLKNGANTLSNNINKLSSNVKTAKEGSSTLKDGLNTAGSSLNQTISYNEQVKSGIDTMISQLKNADPSNPMITKLETMSATLDQTINGQKQIVYNLTTSDTVNGKPTLMKGTSNLESGLSQIYDGSKLLKSQGSDKIAAGANDLINKGINPLITGSSELSEGLNTLQKGSSQLISGINKLQKGSKQLKEGMNQFDKEGISKLVEAAGSIDNLKARLHTTINKANAYNNFSGISNNMNGSVKFIYKTEAIE</sequence>
<dbReference type="EMBL" id="QUSM01000002">
    <property type="protein sequence ID" value="RGD74893.1"/>
    <property type="molecule type" value="Genomic_DNA"/>
</dbReference>
<organism evidence="2 3">
    <name type="scientific">Anaerofustis stercorihominis</name>
    <dbReference type="NCBI Taxonomy" id="214853"/>
    <lineage>
        <taxon>Bacteria</taxon>
        <taxon>Bacillati</taxon>
        <taxon>Bacillota</taxon>
        <taxon>Clostridia</taxon>
        <taxon>Eubacteriales</taxon>
        <taxon>Eubacteriaceae</taxon>
        <taxon>Anaerofustis</taxon>
    </lineage>
</organism>
<dbReference type="RefSeq" id="WP_117530988.1">
    <property type="nucleotide sequence ID" value="NZ_JBKXAL010000047.1"/>
</dbReference>
<dbReference type="InterPro" id="IPR023908">
    <property type="entry name" value="xxxLxxG_rpt"/>
</dbReference>
<evidence type="ECO:0000256" key="1">
    <source>
        <dbReference type="SAM" id="SignalP"/>
    </source>
</evidence>
<proteinExistence type="predicted"/>
<dbReference type="Gene3D" id="1.10.287.950">
    <property type="entry name" value="Methyl-accepting chemotaxis protein"/>
    <property type="match status" value="1"/>
</dbReference>
<reference evidence="2 3" key="1">
    <citation type="submission" date="2018-08" db="EMBL/GenBank/DDBJ databases">
        <title>A genome reference for cultivated species of the human gut microbiota.</title>
        <authorList>
            <person name="Zou Y."/>
            <person name="Xue W."/>
            <person name="Luo G."/>
        </authorList>
    </citation>
    <scope>NUCLEOTIDE SEQUENCE [LARGE SCALE GENOMIC DNA]</scope>
    <source>
        <strain evidence="2 3">AM25-6</strain>
    </source>
</reference>
<dbReference type="Proteomes" id="UP000261212">
    <property type="component" value="Unassembled WGS sequence"/>
</dbReference>
<gene>
    <name evidence="2" type="ORF">DW687_00775</name>
</gene>
<comment type="caution">
    <text evidence="2">The sequence shown here is derived from an EMBL/GenBank/DDBJ whole genome shotgun (WGS) entry which is preliminary data.</text>
</comment>
<feature type="signal peptide" evidence="1">
    <location>
        <begin position="1"/>
        <end position="27"/>
    </location>
</feature>
<keyword evidence="1" id="KW-0732">Signal</keyword>